<organism evidence="5 6">
    <name type="scientific">Priapulus caudatus</name>
    <name type="common">Priapulid worm</name>
    <dbReference type="NCBI Taxonomy" id="37621"/>
    <lineage>
        <taxon>Eukaryota</taxon>
        <taxon>Metazoa</taxon>
        <taxon>Ecdysozoa</taxon>
        <taxon>Scalidophora</taxon>
        <taxon>Priapulida</taxon>
        <taxon>Priapulimorpha</taxon>
        <taxon>Priapulimorphida</taxon>
        <taxon>Priapulidae</taxon>
        <taxon>Priapulus</taxon>
    </lineage>
</organism>
<gene>
    <name evidence="6" type="primary">LOC106815625</name>
</gene>
<dbReference type="Pfam" id="PF00078">
    <property type="entry name" value="RVT_1"/>
    <property type="match status" value="1"/>
</dbReference>
<feature type="domain" description="CCHC-type" evidence="3">
    <location>
        <begin position="210"/>
        <end position="225"/>
    </location>
</feature>
<evidence type="ECO:0000256" key="1">
    <source>
        <dbReference type="PROSITE-ProRule" id="PRU00047"/>
    </source>
</evidence>
<sequence>MAASGGAMKDDAIQTAIFLHVIGEPALEVYNGFTWAEAGDANDLAKIRLKFKDYCIPRTNVTFERHRFFTTVQKPGETIDHFVTELRTRAKTCEFGILQDGLIRDRVICGIPSNTLRQRLLREEKLTLAKAIDICRAEEATRSQVGQLSGEAAGASGSCTSCDAVYKRQPKSSDESKGYNSRNQEVKKDSCKFCGYRHRPNACPAYGKQCIRCGKIGHFIKCCPNSDKRKQGQKVHAVETEYDIDNEQSDEFFVDTVNTANTSQSWIVPLDINGTVLPMKLDTGANANIISEHDFCSIGRKPKLHTSKVKLTAYAGHDVPVKGQCIMNIEHKGKVSKALFIVTQEPVHPILGLQECEKLRLVRRVWQVDAENQEDINTDSEQRQSVNTESHKRKTSGFCDSVRTEYADIFKGLGCLPGIHKIRLDDAVTPVVEPCRKVPFGLHDKLKEELDRMESLDVITKIDEPTEWVSSLVIVHKKTGQIRVCLDPKNLNKAIRREHFKLPTREEIMSKFAGAKVFTKLDASSGFWQLRLDEDSSKVCTFSTPFGRYRYLRLPFGISSAPEVYHRTIYNMFSDIPGVDTSMDDVIIQGASQEEHDASLKRVLDKAREENLRLNADKCVISVSELTFIGDVISDKGVKPDSTKIEAIHAMDRPTNKKELQRFLGMVTYLAKFVPDLSTETAPLRSLLHHKTQWESNMTEALTRLKRLCLSR</sequence>
<dbReference type="CDD" id="cd05481">
    <property type="entry name" value="retropepsin_like_LTR_1"/>
    <property type="match status" value="1"/>
</dbReference>
<dbReference type="SUPFAM" id="SSF56672">
    <property type="entry name" value="DNA/RNA polymerases"/>
    <property type="match status" value="1"/>
</dbReference>
<evidence type="ECO:0000259" key="4">
    <source>
        <dbReference type="PROSITE" id="PS50878"/>
    </source>
</evidence>
<protein>
    <submittedName>
        <fullName evidence="6">Uncharacterized protein K02A2.6-like</fullName>
    </submittedName>
</protein>
<reference evidence="6" key="1">
    <citation type="submission" date="2025-08" db="UniProtKB">
        <authorList>
            <consortium name="RefSeq"/>
        </authorList>
    </citation>
    <scope>IDENTIFICATION</scope>
</reference>
<dbReference type="InterPro" id="IPR001878">
    <property type="entry name" value="Znf_CCHC"/>
</dbReference>
<dbReference type="Gene3D" id="4.10.60.10">
    <property type="entry name" value="Zinc finger, CCHC-type"/>
    <property type="match status" value="1"/>
</dbReference>
<dbReference type="PROSITE" id="PS50878">
    <property type="entry name" value="RT_POL"/>
    <property type="match status" value="1"/>
</dbReference>
<keyword evidence="1" id="KW-0862">Zinc</keyword>
<evidence type="ECO:0000313" key="5">
    <source>
        <dbReference type="Proteomes" id="UP000695022"/>
    </source>
</evidence>
<dbReference type="InterPro" id="IPR043128">
    <property type="entry name" value="Rev_trsase/Diguanyl_cyclase"/>
</dbReference>
<keyword evidence="5" id="KW-1185">Reference proteome</keyword>
<dbReference type="GeneID" id="106815625"/>
<dbReference type="CDD" id="cd01647">
    <property type="entry name" value="RT_LTR"/>
    <property type="match status" value="1"/>
</dbReference>
<feature type="domain" description="Reverse transcriptase" evidence="4">
    <location>
        <begin position="456"/>
        <end position="633"/>
    </location>
</feature>
<dbReference type="InterPro" id="IPR000477">
    <property type="entry name" value="RT_dom"/>
</dbReference>
<dbReference type="InterPro" id="IPR050951">
    <property type="entry name" value="Retrovirus_Pol_polyprotein"/>
</dbReference>
<proteinExistence type="predicted"/>
<accession>A0ABM1ETS9</accession>
<dbReference type="Gene3D" id="3.30.70.270">
    <property type="match status" value="2"/>
</dbReference>
<keyword evidence="1" id="KW-0479">Metal-binding</keyword>
<evidence type="ECO:0000259" key="3">
    <source>
        <dbReference type="PROSITE" id="PS50158"/>
    </source>
</evidence>
<dbReference type="InterPro" id="IPR043502">
    <property type="entry name" value="DNA/RNA_pol_sf"/>
</dbReference>
<dbReference type="InterPro" id="IPR021109">
    <property type="entry name" value="Peptidase_aspartic_dom_sf"/>
</dbReference>
<dbReference type="SUPFAM" id="SSF50630">
    <property type="entry name" value="Acid proteases"/>
    <property type="match status" value="1"/>
</dbReference>
<dbReference type="RefSeq" id="XP_014675600.1">
    <property type="nucleotide sequence ID" value="XM_014820114.1"/>
</dbReference>
<evidence type="ECO:0000256" key="2">
    <source>
        <dbReference type="SAM" id="MobiDB-lite"/>
    </source>
</evidence>
<dbReference type="PANTHER" id="PTHR37984:SF8">
    <property type="entry name" value="CCHC-TYPE DOMAIN-CONTAINING PROTEIN"/>
    <property type="match status" value="1"/>
</dbReference>
<name>A0ABM1ETS9_PRICU</name>
<dbReference type="PROSITE" id="PS50158">
    <property type="entry name" value="ZF_CCHC"/>
    <property type="match status" value="1"/>
</dbReference>
<dbReference type="Gene3D" id="3.10.10.10">
    <property type="entry name" value="HIV Type 1 Reverse Transcriptase, subunit A, domain 1"/>
    <property type="match status" value="1"/>
</dbReference>
<dbReference type="Gene3D" id="2.40.70.10">
    <property type="entry name" value="Acid Proteases"/>
    <property type="match status" value="1"/>
</dbReference>
<feature type="region of interest" description="Disordered" evidence="2">
    <location>
        <begin position="375"/>
        <end position="394"/>
    </location>
</feature>
<keyword evidence="1" id="KW-0863">Zinc-finger</keyword>
<dbReference type="Proteomes" id="UP000695022">
    <property type="component" value="Unplaced"/>
</dbReference>
<dbReference type="PANTHER" id="PTHR37984">
    <property type="entry name" value="PROTEIN CBG26694"/>
    <property type="match status" value="1"/>
</dbReference>
<evidence type="ECO:0000313" key="6">
    <source>
        <dbReference type="RefSeq" id="XP_014675600.1"/>
    </source>
</evidence>